<dbReference type="Pfam" id="PF00534">
    <property type="entry name" value="Glycos_transf_1"/>
    <property type="match status" value="1"/>
</dbReference>
<dbReference type="CDD" id="cd03801">
    <property type="entry name" value="GT4_PimA-like"/>
    <property type="match status" value="1"/>
</dbReference>
<evidence type="ECO:0000256" key="2">
    <source>
        <dbReference type="ARBA" id="ARBA00022679"/>
    </source>
</evidence>
<keyword evidence="2" id="KW-0808">Transferase</keyword>
<dbReference type="Proteomes" id="UP001269081">
    <property type="component" value="Unassembled WGS sequence"/>
</dbReference>
<evidence type="ECO:0000313" key="5">
    <source>
        <dbReference type="Proteomes" id="UP001269081"/>
    </source>
</evidence>
<dbReference type="SUPFAM" id="SSF53756">
    <property type="entry name" value="UDP-Glycosyltransferase/glycogen phosphorylase"/>
    <property type="match status" value="1"/>
</dbReference>
<keyword evidence="5" id="KW-1185">Reference proteome</keyword>
<dbReference type="Gene3D" id="3.40.50.2000">
    <property type="entry name" value="Glycogen Phosphorylase B"/>
    <property type="match status" value="2"/>
</dbReference>
<keyword evidence="1" id="KW-0328">Glycosyltransferase</keyword>
<name>A0ABU1Y412_9FLAO</name>
<comment type="caution">
    <text evidence="4">The sequence shown here is derived from an EMBL/GenBank/DDBJ whole genome shotgun (WGS) entry which is preliminary data.</text>
</comment>
<evidence type="ECO:0000313" key="4">
    <source>
        <dbReference type="EMBL" id="MDR7208962.1"/>
    </source>
</evidence>
<sequence length="365" mass="41800">MKILFISHDASRTGAPILLLNLAKLILNFNEHEVTFLLKNGGVLETDFSSIAPTYFLKNKQKRSRLSFLFRIKKSIIENHLFLNSFDLIISNTITNGDILEIIKKTYQGKIISYIHELEIASKTFSNEQNILKLIQNSTRFWVPSSIVNNYLKDKLKIDQHNIFTMPYHIPNYSSEIKLKKIKKEFIVGGCGTTDWRKGADLLIVIAKQLFLKYPDVSIVFRWAGANSGIQLDKLNYEIGKSELTNKVFFEFSSSDLNDFYNSIDLLLLPSREDPYPLVILEAAKFNIPSICFDSVCGSKDFILDSSGGIIVPFLDIEGVIQAIINLYNDTEYRNKLGENANFYLNSTHSNDEFVYDIFKELIEK</sequence>
<dbReference type="PANTHER" id="PTHR12526:SF510">
    <property type="entry name" value="D-INOSITOL 3-PHOSPHATE GLYCOSYLTRANSFERASE"/>
    <property type="match status" value="1"/>
</dbReference>
<dbReference type="PANTHER" id="PTHR12526">
    <property type="entry name" value="GLYCOSYLTRANSFERASE"/>
    <property type="match status" value="1"/>
</dbReference>
<evidence type="ECO:0000256" key="1">
    <source>
        <dbReference type="ARBA" id="ARBA00022676"/>
    </source>
</evidence>
<evidence type="ECO:0000259" key="3">
    <source>
        <dbReference type="Pfam" id="PF00534"/>
    </source>
</evidence>
<gene>
    <name evidence="4" type="ORF">J2W48_000892</name>
</gene>
<dbReference type="InterPro" id="IPR001296">
    <property type="entry name" value="Glyco_trans_1"/>
</dbReference>
<reference evidence="4 5" key="1">
    <citation type="submission" date="2023-07" db="EMBL/GenBank/DDBJ databases">
        <title>Sorghum-associated microbial communities from plants grown in Nebraska, USA.</title>
        <authorList>
            <person name="Schachtman D."/>
        </authorList>
    </citation>
    <scope>NUCLEOTIDE SEQUENCE [LARGE SCALE GENOMIC DNA]</scope>
    <source>
        <strain evidence="4 5">4129</strain>
    </source>
</reference>
<proteinExistence type="predicted"/>
<accession>A0ABU1Y412</accession>
<organism evidence="4 5">
    <name type="scientific">Flavobacterium piscis</name>
    <dbReference type="NCBI Taxonomy" id="1114874"/>
    <lineage>
        <taxon>Bacteria</taxon>
        <taxon>Pseudomonadati</taxon>
        <taxon>Bacteroidota</taxon>
        <taxon>Flavobacteriia</taxon>
        <taxon>Flavobacteriales</taxon>
        <taxon>Flavobacteriaceae</taxon>
        <taxon>Flavobacterium</taxon>
    </lineage>
</organism>
<dbReference type="RefSeq" id="WP_310278642.1">
    <property type="nucleotide sequence ID" value="NZ_JAVDWQ010000002.1"/>
</dbReference>
<feature type="domain" description="Glycosyl transferase family 1" evidence="3">
    <location>
        <begin position="178"/>
        <end position="341"/>
    </location>
</feature>
<protein>
    <submittedName>
        <fullName evidence="4">Glycosyltransferase involved in cell wall biosynthesis</fullName>
    </submittedName>
</protein>
<dbReference type="EMBL" id="JAVDWQ010000002">
    <property type="protein sequence ID" value="MDR7208962.1"/>
    <property type="molecule type" value="Genomic_DNA"/>
</dbReference>